<dbReference type="EMBL" id="REGN01001616">
    <property type="protein sequence ID" value="RNA33570.1"/>
    <property type="molecule type" value="Genomic_DNA"/>
</dbReference>
<dbReference type="Proteomes" id="UP000276133">
    <property type="component" value="Unassembled WGS sequence"/>
</dbReference>
<comment type="caution">
    <text evidence="1">The sequence shown here is derived from an EMBL/GenBank/DDBJ whole genome shotgun (WGS) entry which is preliminary data.</text>
</comment>
<protein>
    <submittedName>
        <fullName evidence="1">Uncharacterized protein</fullName>
    </submittedName>
</protein>
<evidence type="ECO:0000313" key="2">
    <source>
        <dbReference type="Proteomes" id="UP000276133"/>
    </source>
</evidence>
<keyword evidence="2" id="KW-1185">Reference proteome</keyword>
<accession>A0A3M7SDI5</accession>
<gene>
    <name evidence="1" type="ORF">BpHYR1_001919</name>
</gene>
<sequence length="74" mass="8966">MNTRHYYKCYVELIQQIQIHYFYFSFIQTKFFLNQLNNLNLLNITCQISNLNMLTLTEPNTVPVVLMNTHFIFN</sequence>
<organism evidence="1 2">
    <name type="scientific">Brachionus plicatilis</name>
    <name type="common">Marine rotifer</name>
    <name type="synonym">Brachionus muelleri</name>
    <dbReference type="NCBI Taxonomy" id="10195"/>
    <lineage>
        <taxon>Eukaryota</taxon>
        <taxon>Metazoa</taxon>
        <taxon>Spiralia</taxon>
        <taxon>Gnathifera</taxon>
        <taxon>Rotifera</taxon>
        <taxon>Eurotatoria</taxon>
        <taxon>Monogononta</taxon>
        <taxon>Pseudotrocha</taxon>
        <taxon>Ploima</taxon>
        <taxon>Brachionidae</taxon>
        <taxon>Brachionus</taxon>
    </lineage>
</organism>
<dbReference type="AlphaFoldDB" id="A0A3M7SDI5"/>
<name>A0A3M7SDI5_BRAPC</name>
<proteinExistence type="predicted"/>
<evidence type="ECO:0000313" key="1">
    <source>
        <dbReference type="EMBL" id="RNA33570.1"/>
    </source>
</evidence>
<reference evidence="1 2" key="1">
    <citation type="journal article" date="2018" name="Sci. Rep.">
        <title>Genomic signatures of local adaptation to the degree of environmental predictability in rotifers.</title>
        <authorList>
            <person name="Franch-Gras L."/>
            <person name="Hahn C."/>
            <person name="Garcia-Roger E.M."/>
            <person name="Carmona M.J."/>
            <person name="Serra M."/>
            <person name="Gomez A."/>
        </authorList>
    </citation>
    <scope>NUCLEOTIDE SEQUENCE [LARGE SCALE GENOMIC DNA]</scope>
    <source>
        <strain evidence="1">HYR1</strain>
    </source>
</reference>